<dbReference type="EMBL" id="CP051774">
    <property type="protein sequence ID" value="QJE94389.1"/>
    <property type="molecule type" value="Genomic_DNA"/>
</dbReference>
<accession>A0A858RDB6</accession>
<dbReference type="KEGG" id="luo:HHL09_00840"/>
<dbReference type="RefSeq" id="WP_169452610.1">
    <property type="nucleotide sequence ID" value="NZ_CP051774.1"/>
</dbReference>
<sequence>MHISLRWLIPPLLGLAGFVVSRGMPAGRPEAARGEKRRSTHEARPNSAADLQRDLQKLREQAELASGQVAEADASLSTAALRGRIQELLKRLASFDDETEWLKVEKTEASLCVALFELGKREGMAAVEWVDECAPERRGHVMAGWAQADPDAALDAVIASKRKPPCFPGTVMELLQHRAKAGPEALRSAWSEIPWVLLFAGKTNSYQDELLFQPDMDVKPWLESGAAEALAKDGIPLSGFFSAWASTDPIGALARLDTWDDVRVPFSDRVSEFLGAGWNKEDLRADIQRGLEALPEDRLARIAGGLAEFGKGNPGRRNDLLNLYPILRHPTSESGE</sequence>
<dbReference type="AlphaFoldDB" id="A0A858RDB6"/>
<dbReference type="Proteomes" id="UP000501812">
    <property type="component" value="Chromosome"/>
</dbReference>
<feature type="region of interest" description="Disordered" evidence="1">
    <location>
        <begin position="27"/>
        <end position="49"/>
    </location>
</feature>
<name>A0A858RDB6_9BACT</name>
<proteinExistence type="predicted"/>
<evidence type="ECO:0000256" key="1">
    <source>
        <dbReference type="SAM" id="MobiDB-lite"/>
    </source>
</evidence>
<protein>
    <submittedName>
        <fullName evidence="2">Uncharacterized protein</fullName>
    </submittedName>
</protein>
<evidence type="ECO:0000313" key="3">
    <source>
        <dbReference type="Proteomes" id="UP000501812"/>
    </source>
</evidence>
<keyword evidence="3" id="KW-1185">Reference proteome</keyword>
<gene>
    <name evidence="2" type="ORF">HHL09_00840</name>
</gene>
<organism evidence="2 3">
    <name type="scientific">Luteolibacter luteus</name>
    <dbReference type="NCBI Taxonomy" id="2728835"/>
    <lineage>
        <taxon>Bacteria</taxon>
        <taxon>Pseudomonadati</taxon>
        <taxon>Verrucomicrobiota</taxon>
        <taxon>Verrucomicrobiia</taxon>
        <taxon>Verrucomicrobiales</taxon>
        <taxon>Verrucomicrobiaceae</taxon>
        <taxon>Luteolibacter</taxon>
    </lineage>
</organism>
<evidence type="ECO:0000313" key="2">
    <source>
        <dbReference type="EMBL" id="QJE94389.1"/>
    </source>
</evidence>
<reference evidence="2 3" key="1">
    <citation type="submission" date="2020-04" db="EMBL/GenBank/DDBJ databases">
        <title>Luteolibacter sp. G-1-1-1 isolated from soil.</title>
        <authorList>
            <person name="Dahal R.H."/>
        </authorList>
    </citation>
    <scope>NUCLEOTIDE SEQUENCE [LARGE SCALE GENOMIC DNA]</scope>
    <source>
        <strain evidence="2 3">G-1-1-1</strain>
    </source>
</reference>